<dbReference type="InterPro" id="IPR020449">
    <property type="entry name" value="Tscrpt_reg_AraC-type_HTH"/>
</dbReference>
<keyword evidence="6" id="KW-1185">Reference proteome</keyword>
<dbReference type="GO" id="GO:0043565">
    <property type="term" value="F:sequence-specific DNA binding"/>
    <property type="evidence" value="ECO:0007669"/>
    <property type="project" value="InterPro"/>
</dbReference>
<dbReference type="InterPro" id="IPR018060">
    <property type="entry name" value="HTH_AraC"/>
</dbReference>
<dbReference type="PATRIC" id="fig|1088721.3.peg.2054"/>
<dbReference type="InterPro" id="IPR011051">
    <property type="entry name" value="RmlC_Cupin_sf"/>
</dbReference>
<dbReference type="PROSITE" id="PS01124">
    <property type="entry name" value="HTH_ARAC_FAMILY_2"/>
    <property type="match status" value="1"/>
</dbReference>
<protein>
    <recommendedName>
        <fullName evidence="4">HTH araC/xylS-type domain-containing protein</fullName>
    </recommendedName>
</protein>
<dbReference type="SUPFAM" id="SSF51182">
    <property type="entry name" value="RmlC-like cupins"/>
    <property type="match status" value="1"/>
</dbReference>
<dbReference type="Gene3D" id="1.10.10.60">
    <property type="entry name" value="Homeodomain-like"/>
    <property type="match status" value="2"/>
</dbReference>
<dbReference type="SUPFAM" id="SSF46689">
    <property type="entry name" value="Homeodomain-like"/>
    <property type="match status" value="2"/>
</dbReference>
<dbReference type="SMART" id="SM00342">
    <property type="entry name" value="HTH_ARAC"/>
    <property type="match status" value="1"/>
</dbReference>
<dbReference type="InterPro" id="IPR009057">
    <property type="entry name" value="Homeodomain-like_sf"/>
</dbReference>
<dbReference type="PANTHER" id="PTHR46796">
    <property type="entry name" value="HTH-TYPE TRANSCRIPTIONAL ACTIVATOR RHAS-RELATED"/>
    <property type="match status" value="1"/>
</dbReference>
<organism evidence="5 6">
    <name type="scientific">Novosphingobium pentaromativorans US6-1</name>
    <dbReference type="NCBI Taxonomy" id="1088721"/>
    <lineage>
        <taxon>Bacteria</taxon>
        <taxon>Pseudomonadati</taxon>
        <taxon>Pseudomonadota</taxon>
        <taxon>Alphaproteobacteria</taxon>
        <taxon>Sphingomonadales</taxon>
        <taxon>Sphingomonadaceae</taxon>
        <taxon>Novosphingobium</taxon>
    </lineage>
</organism>
<dbReference type="EMBL" id="AGFM01000029">
    <property type="protein sequence ID" value="EHJ60915.1"/>
    <property type="molecule type" value="Genomic_DNA"/>
</dbReference>
<proteinExistence type="predicted"/>
<accession>G6ECK4</accession>
<dbReference type="AlphaFoldDB" id="G6ECK4"/>
<name>G6ECK4_9SPHN</name>
<dbReference type="Proteomes" id="UP000004030">
    <property type="component" value="Unassembled WGS sequence"/>
</dbReference>
<dbReference type="PRINTS" id="PR00032">
    <property type="entry name" value="HTHARAC"/>
</dbReference>
<evidence type="ECO:0000313" key="5">
    <source>
        <dbReference type="EMBL" id="EHJ60915.1"/>
    </source>
</evidence>
<evidence type="ECO:0000256" key="2">
    <source>
        <dbReference type="ARBA" id="ARBA00023125"/>
    </source>
</evidence>
<dbReference type="Pfam" id="PF12852">
    <property type="entry name" value="Cupin_6"/>
    <property type="match status" value="1"/>
</dbReference>
<dbReference type="RefSeq" id="WP_007012990.1">
    <property type="nucleotide sequence ID" value="NZ_AGFM01000029.1"/>
</dbReference>
<evidence type="ECO:0000313" key="6">
    <source>
        <dbReference type="Proteomes" id="UP000004030"/>
    </source>
</evidence>
<dbReference type="Pfam" id="PF12833">
    <property type="entry name" value="HTH_18"/>
    <property type="match status" value="1"/>
</dbReference>
<dbReference type="eggNOG" id="COG2207">
    <property type="taxonomic scope" value="Bacteria"/>
</dbReference>
<dbReference type="InterPro" id="IPR018062">
    <property type="entry name" value="HTH_AraC-typ_CS"/>
</dbReference>
<feature type="domain" description="HTH araC/xylS-type" evidence="4">
    <location>
        <begin position="220"/>
        <end position="318"/>
    </location>
</feature>
<keyword evidence="2" id="KW-0238">DNA-binding</keyword>
<comment type="caution">
    <text evidence="5">The sequence shown here is derived from an EMBL/GenBank/DDBJ whole genome shotgun (WGS) entry which is preliminary data.</text>
</comment>
<dbReference type="InterPro" id="IPR032783">
    <property type="entry name" value="AraC_lig"/>
</dbReference>
<sequence length="322" mass="34786">MDRAQSINLSKALSALHLVSAKWATIDLGPGWGFSLDNDPNLIAVHFVLDGVLEVSCTHDEPQVFAAGQSFILPNGAGHVVRTGSGAKLSRLGHVGAQEDEALSAFEGEDSPVHLMFGTSRTGRPAATVLSGQIGLTWPEDLLPPRALLPKLIVGSPGYRLNSPSAEEAVRSLREMADAPGGTICLARFAHLLVTRRLREQLLQEPELVSANPRSSVAIARVVQSIRMEPGRAWSVASLARHAGMSRSGFAEKFRQETGRTPMEVVSAARMDMAARLLRRSREPIKAISASTGYSSSTAFIRTFRRHFGQSPTDFREQSGQD</sequence>
<dbReference type="InterPro" id="IPR050204">
    <property type="entry name" value="AraC_XylS_family_regulators"/>
</dbReference>
<dbReference type="PANTHER" id="PTHR46796:SF7">
    <property type="entry name" value="ARAC FAMILY TRANSCRIPTIONAL REGULATOR"/>
    <property type="match status" value="1"/>
</dbReference>
<keyword evidence="1" id="KW-0805">Transcription regulation</keyword>
<reference evidence="5 6" key="1">
    <citation type="journal article" date="2012" name="J. Bacteriol.">
        <title>Genome sequence of benzo(a)pyrene-degrading bacterium Novosphingobium pentaromativorans US6-1.</title>
        <authorList>
            <person name="Luo Y.R."/>
            <person name="Kang S.G."/>
            <person name="Kim S.J."/>
            <person name="Kim M.R."/>
            <person name="Li N."/>
            <person name="Lee J.H."/>
            <person name="Kwon K.K."/>
        </authorList>
    </citation>
    <scope>NUCLEOTIDE SEQUENCE [LARGE SCALE GENOMIC DNA]</scope>
    <source>
        <strain evidence="5 6">US6-1</strain>
    </source>
</reference>
<evidence type="ECO:0000256" key="3">
    <source>
        <dbReference type="ARBA" id="ARBA00023163"/>
    </source>
</evidence>
<evidence type="ECO:0000259" key="4">
    <source>
        <dbReference type="PROSITE" id="PS01124"/>
    </source>
</evidence>
<keyword evidence="3" id="KW-0804">Transcription</keyword>
<dbReference type="GO" id="GO:0003700">
    <property type="term" value="F:DNA-binding transcription factor activity"/>
    <property type="evidence" value="ECO:0007669"/>
    <property type="project" value="InterPro"/>
</dbReference>
<gene>
    <name evidence="5" type="ORF">NSU_2075</name>
</gene>
<evidence type="ECO:0000256" key="1">
    <source>
        <dbReference type="ARBA" id="ARBA00023015"/>
    </source>
</evidence>
<dbReference type="PROSITE" id="PS00041">
    <property type="entry name" value="HTH_ARAC_FAMILY_1"/>
    <property type="match status" value="1"/>
</dbReference>